<sequence length="77" mass="8556">MGNQEWGIGRAGAAFAASVRHVELRNRHDSTAPPLRFLTPDSPFPARDQRANGNRPNNNPPANINREISTAHFNVKR</sequence>
<gene>
    <name evidence="2" type="ORF">XA1314C_32090</name>
</gene>
<feature type="compositionally biased region" description="Polar residues" evidence="1">
    <location>
        <begin position="67"/>
        <end position="77"/>
    </location>
</feature>
<dbReference type="EMBL" id="HG992337">
    <property type="protein sequence ID" value="CAE6815552.1"/>
    <property type="molecule type" value="Genomic_DNA"/>
</dbReference>
<protein>
    <submittedName>
        <fullName evidence="2">Uncharacterized protein</fullName>
    </submittedName>
</protein>
<reference evidence="2 3" key="1">
    <citation type="submission" date="2021-02" db="EMBL/GenBank/DDBJ databases">
        <authorList>
            <person name="Pothier F. J."/>
        </authorList>
    </citation>
    <scope>NUCLEOTIDE SEQUENCE [LARGE SCALE GENOMIC DNA]</scope>
    <source>
        <strain evidence="2 3">1314c</strain>
    </source>
</reference>
<feature type="compositionally biased region" description="Low complexity" evidence="1">
    <location>
        <begin position="51"/>
        <end position="66"/>
    </location>
</feature>
<organism evidence="2 3">
    <name type="scientific">Xanthomonas arboricola</name>
    <dbReference type="NCBI Taxonomy" id="56448"/>
    <lineage>
        <taxon>Bacteria</taxon>
        <taxon>Pseudomonadati</taxon>
        <taxon>Pseudomonadota</taxon>
        <taxon>Gammaproteobacteria</taxon>
        <taxon>Lysobacterales</taxon>
        <taxon>Lysobacteraceae</taxon>
        <taxon>Xanthomonas</taxon>
    </lineage>
</organism>
<proteinExistence type="predicted"/>
<evidence type="ECO:0000313" key="2">
    <source>
        <dbReference type="EMBL" id="CAE6815552.1"/>
    </source>
</evidence>
<dbReference type="AlphaFoldDB" id="A0AAU9I125"/>
<dbReference type="EMBL" id="HG992337">
    <property type="protein sequence ID" value="CAE6815576.1"/>
    <property type="molecule type" value="Genomic_DNA"/>
</dbReference>
<evidence type="ECO:0000313" key="3">
    <source>
        <dbReference type="Proteomes" id="UP000835242"/>
    </source>
</evidence>
<name>A0AAU9I125_9XANT</name>
<evidence type="ECO:0000256" key="1">
    <source>
        <dbReference type="SAM" id="MobiDB-lite"/>
    </source>
</evidence>
<accession>A0AAU9I125</accession>
<feature type="region of interest" description="Disordered" evidence="1">
    <location>
        <begin position="26"/>
        <end position="77"/>
    </location>
</feature>
<dbReference type="Proteomes" id="UP000835242">
    <property type="component" value="Chromosome"/>
</dbReference>